<evidence type="ECO:0000256" key="2">
    <source>
        <dbReference type="ARBA" id="ARBA00022630"/>
    </source>
</evidence>
<dbReference type="Gene3D" id="3.50.50.60">
    <property type="entry name" value="FAD/NAD(P)-binding domain"/>
    <property type="match status" value="2"/>
</dbReference>
<comment type="caution">
    <text evidence="6">The sequence shown here is derived from an EMBL/GenBank/DDBJ whole genome shotgun (WGS) entry which is preliminary data.</text>
</comment>
<keyword evidence="4" id="KW-0560">Oxidoreductase</keyword>
<dbReference type="InterPro" id="IPR002938">
    <property type="entry name" value="FAD-bd"/>
</dbReference>
<keyword evidence="2" id="KW-0285">Flavoprotein</keyword>
<keyword evidence="7" id="KW-1185">Reference proteome</keyword>
<evidence type="ECO:0000256" key="1">
    <source>
        <dbReference type="ARBA" id="ARBA00007992"/>
    </source>
</evidence>
<protein>
    <recommendedName>
        <fullName evidence="5">FAD-binding domain-containing protein</fullName>
    </recommendedName>
</protein>
<dbReference type="SUPFAM" id="SSF51905">
    <property type="entry name" value="FAD/NAD(P)-binding domain"/>
    <property type="match status" value="1"/>
</dbReference>
<dbReference type="EMBL" id="JAAAIM010000746">
    <property type="protein sequence ID" value="KAG0284672.1"/>
    <property type="molecule type" value="Genomic_DNA"/>
</dbReference>
<organism evidence="6 7">
    <name type="scientific">Linnemannia gamsii</name>
    <dbReference type="NCBI Taxonomy" id="64522"/>
    <lineage>
        <taxon>Eukaryota</taxon>
        <taxon>Fungi</taxon>
        <taxon>Fungi incertae sedis</taxon>
        <taxon>Mucoromycota</taxon>
        <taxon>Mortierellomycotina</taxon>
        <taxon>Mortierellomycetes</taxon>
        <taxon>Mortierellales</taxon>
        <taxon>Mortierellaceae</taxon>
        <taxon>Linnemannia</taxon>
    </lineage>
</organism>
<dbReference type="Pfam" id="PF01494">
    <property type="entry name" value="FAD_binding_3"/>
    <property type="match status" value="1"/>
</dbReference>
<sequence>MSSDDEPSVKYPSQLPRFSDDRNPHVMIVGAGLAGLLFAILLDQANIPYEIYERAKEVKPLGAVMTLNAGVFPALEQLGLYEELVKLSLPVTGTSVFHGDMKEIISLKTKVADVIGYDHIVFPRPEFYDLVLSRVPREKIHFSKKVMSLEQNKEGVMIRCSDGTTYHGDILVGADGAYSGVRQALYKRMDKAGILPSSDLDELKKGYICMVGTTGPLDPVKYPGVERNDASIYQIVGRNSNYSWSVFTIPGNRICWSVKLQLLTVEEATQYKFRNSEWGSDSSDPMIKEVRNFLIPMGGTMGDLIDSSPRESISRVFLEDKLFDTWHHGRTVLIGDGPHIHLIHFTLFHLFAIATVQAAHKLLPSAGLGAVTAMQDAVVLANCIYEMKGLTPEDINEAFVEFKNERYPKLQAQYAASQTTANLLYGQGWLDKILRMVVFNILPESFKLKGAYKGMEFRPQASFIPQVSIRGTAPVLPQKPSLRYQAEQAKFKGEQALALKSVVV</sequence>
<name>A0ABQ7JTX8_9FUNG</name>
<dbReference type="PRINTS" id="PR00420">
    <property type="entry name" value="RNGMNOXGNASE"/>
</dbReference>
<evidence type="ECO:0000256" key="3">
    <source>
        <dbReference type="ARBA" id="ARBA00022827"/>
    </source>
</evidence>
<evidence type="ECO:0000256" key="4">
    <source>
        <dbReference type="ARBA" id="ARBA00023002"/>
    </source>
</evidence>
<dbReference type="InterPro" id="IPR036188">
    <property type="entry name" value="FAD/NAD-bd_sf"/>
</dbReference>
<evidence type="ECO:0000313" key="6">
    <source>
        <dbReference type="EMBL" id="KAG0284672.1"/>
    </source>
</evidence>
<comment type="similarity">
    <text evidence="1">Belongs to the paxM FAD-dependent monooxygenase family.</text>
</comment>
<dbReference type="Proteomes" id="UP001194696">
    <property type="component" value="Unassembled WGS sequence"/>
</dbReference>
<proteinExistence type="inferred from homology"/>
<reference evidence="6 7" key="1">
    <citation type="journal article" date="2020" name="Fungal Divers.">
        <title>Resolving the Mortierellaceae phylogeny through synthesis of multi-gene phylogenetics and phylogenomics.</title>
        <authorList>
            <person name="Vandepol N."/>
            <person name="Liber J."/>
            <person name="Desiro A."/>
            <person name="Na H."/>
            <person name="Kennedy M."/>
            <person name="Barry K."/>
            <person name="Grigoriev I.V."/>
            <person name="Miller A.N."/>
            <person name="O'Donnell K."/>
            <person name="Stajich J.E."/>
            <person name="Bonito G."/>
        </authorList>
    </citation>
    <scope>NUCLEOTIDE SEQUENCE [LARGE SCALE GENOMIC DNA]</scope>
    <source>
        <strain evidence="6 7">AD045</strain>
    </source>
</reference>
<accession>A0ABQ7JTX8</accession>
<gene>
    <name evidence="6" type="ORF">BGZ96_010972</name>
</gene>
<keyword evidence="3" id="KW-0274">FAD</keyword>
<dbReference type="PANTHER" id="PTHR47356">
    <property type="entry name" value="FAD-DEPENDENT MONOOXYGENASE ASQG-RELATED"/>
    <property type="match status" value="1"/>
</dbReference>
<evidence type="ECO:0000313" key="7">
    <source>
        <dbReference type="Proteomes" id="UP001194696"/>
    </source>
</evidence>
<feature type="domain" description="FAD-binding" evidence="5">
    <location>
        <begin position="25"/>
        <end position="187"/>
    </location>
</feature>
<evidence type="ECO:0000259" key="5">
    <source>
        <dbReference type="Pfam" id="PF01494"/>
    </source>
</evidence>
<dbReference type="InterPro" id="IPR050562">
    <property type="entry name" value="FAD_mOase_fung"/>
</dbReference>
<dbReference type="PANTHER" id="PTHR47356:SF2">
    <property type="entry name" value="FAD-BINDING DOMAIN-CONTAINING PROTEIN-RELATED"/>
    <property type="match status" value="1"/>
</dbReference>